<comment type="similarity">
    <text evidence="2 3">Belongs to the small heat shock protein (HSP20) family.</text>
</comment>
<reference evidence="5 6" key="1">
    <citation type="journal article" date="2010" name="Science">
        <title>Genomic analysis of organismal complexity in the multicellular green alga Volvox carteri.</title>
        <authorList>
            <person name="Prochnik S.E."/>
            <person name="Umen J."/>
            <person name="Nedelcu A.M."/>
            <person name="Hallmann A."/>
            <person name="Miller S.M."/>
            <person name="Nishii I."/>
            <person name="Ferris P."/>
            <person name="Kuo A."/>
            <person name="Mitros T."/>
            <person name="Fritz-Laylin L.K."/>
            <person name="Hellsten U."/>
            <person name="Chapman J."/>
            <person name="Simakov O."/>
            <person name="Rensing S.A."/>
            <person name="Terry A."/>
            <person name="Pangilinan J."/>
            <person name="Kapitonov V."/>
            <person name="Jurka J."/>
            <person name="Salamov A."/>
            <person name="Shapiro H."/>
            <person name="Schmutz J."/>
            <person name="Grimwood J."/>
            <person name="Lindquist E."/>
            <person name="Lucas S."/>
            <person name="Grigoriev I.V."/>
            <person name="Schmitt R."/>
            <person name="Kirk D."/>
            <person name="Rokhsar D.S."/>
        </authorList>
    </citation>
    <scope>NUCLEOTIDE SEQUENCE [LARGE SCALE GENOMIC DNA]</scope>
    <source>
        <strain evidence="6">f. Nagariensis / Eve</strain>
    </source>
</reference>
<dbReference type="PROSITE" id="PS01031">
    <property type="entry name" value="SHSP"/>
    <property type="match status" value="1"/>
</dbReference>
<name>D8TSC8_VOLCA</name>
<proteinExistence type="inferred from homology"/>
<dbReference type="Gene3D" id="2.60.40.790">
    <property type="match status" value="1"/>
</dbReference>
<sequence>MEKGKEGAVKAGTRRYASFVRSIQLPDDANMENITANTQHGVLTVRIPKAAKPAPKVREIPIS</sequence>
<gene>
    <name evidence="5" type="ORF">VOLCADRAFT_59087</name>
</gene>
<keyword evidence="6" id="KW-1185">Reference proteome</keyword>
<accession>D8TSC8</accession>
<dbReference type="CDD" id="cd06464">
    <property type="entry name" value="ACD_sHsps-like"/>
    <property type="match status" value="1"/>
</dbReference>
<evidence type="ECO:0000313" key="5">
    <source>
        <dbReference type="EMBL" id="EFJ49801.1"/>
    </source>
</evidence>
<dbReference type="InParanoid" id="D8TSC8"/>
<organism evidence="6">
    <name type="scientific">Volvox carteri f. nagariensis</name>
    <dbReference type="NCBI Taxonomy" id="3068"/>
    <lineage>
        <taxon>Eukaryota</taxon>
        <taxon>Viridiplantae</taxon>
        <taxon>Chlorophyta</taxon>
        <taxon>core chlorophytes</taxon>
        <taxon>Chlorophyceae</taxon>
        <taxon>CS clade</taxon>
        <taxon>Chlamydomonadales</taxon>
        <taxon>Volvocaceae</taxon>
        <taxon>Volvox</taxon>
    </lineage>
</organism>
<dbReference type="GeneID" id="9623885"/>
<feature type="domain" description="SHSP" evidence="4">
    <location>
        <begin position="1"/>
        <end position="63"/>
    </location>
</feature>
<evidence type="ECO:0000313" key="6">
    <source>
        <dbReference type="Proteomes" id="UP000001058"/>
    </source>
</evidence>
<dbReference type="Proteomes" id="UP000001058">
    <property type="component" value="Unassembled WGS sequence"/>
</dbReference>
<dbReference type="KEGG" id="vcn:VOLCADRAFT_59087"/>
<dbReference type="STRING" id="3068.D8TSC8"/>
<evidence type="ECO:0000256" key="1">
    <source>
        <dbReference type="ARBA" id="ARBA00023016"/>
    </source>
</evidence>
<dbReference type="InterPro" id="IPR031107">
    <property type="entry name" value="Small_HSP"/>
</dbReference>
<dbReference type="InterPro" id="IPR008978">
    <property type="entry name" value="HSP20-like_chaperone"/>
</dbReference>
<dbReference type="PANTHER" id="PTHR11527">
    <property type="entry name" value="HEAT-SHOCK PROTEIN 20 FAMILY MEMBER"/>
    <property type="match status" value="1"/>
</dbReference>
<evidence type="ECO:0000259" key="4">
    <source>
        <dbReference type="PROSITE" id="PS01031"/>
    </source>
</evidence>
<protein>
    <recommendedName>
        <fullName evidence="4">SHSP domain-containing protein</fullName>
    </recommendedName>
</protein>
<dbReference type="AlphaFoldDB" id="D8TSC8"/>
<dbReference type="SUPFAM" id="SSF49764">
    <property type="entry name" value="HSP20-like chaperones"/>
    <property type="match status" value="1"/>
</dbReference>
<dbReference type="OrthoDB" id="1245404at2759"/>
<dbReference type="Pfam" id="PF00011">
    <property type="entry name" value="HSP20"/>
    <property type="match status" value="1"/>
</dbReference>
<evidence type="ECO:0000256" key="2">
    <source>
        <dbReference type="PROSITE-ProRule" id="PRU00285"/>
    </source>
</evidence>
<evidence type="ECO:0000256" key="3">
    <source>
        <dbReference type="RuleBase" id="RU003616"/>
    </source>
</evidence>
<keyword evidence="1" id="KW-0346">Stress response</keyword>
<dbReference type="EMBL" id="GL378334">
    <property type="protein sequence ID" value="EFJ49801.1"/>
    <property type="molecule type" value="Genomic_DNA"/>
</dbReference>
<dbReference type="RefSeq" id="XP_002949308.1">
    <property type="nucleotide sequence ID" value="XM_002949262.1"/>
</dbReference>
<dbReference type="InterPro" id="IPR002068">
    <property type="entry name" value="A-crystallin/Hsp20_dom"/>
</dbReference>